<dbReference type="Proteomes" id="UP000019140">
    <property type="component" value="Unassembled WGS sequence"/>
</dbReference>
<feature type="transmembrane region" description="Helical" evidence="1">
    <location>
        <begin position="21"/>
        <end position="44"/>
    </location>
</feature>
<organism evidence="2 3">
    <name type="scientific">Candidatus Entotheonella gemina</name>
    <dbReference type="NCBI Taxonomy" id="1429439"/>
    <lineage>
        <taxon>Bacteria</taxon>
        <taxon>Pseudomonadati</taxon>
        <taxon>Nitrospinota/Tectimicrobiota group</taxon>
        <taxon>Candidatus Tectimicrobiota</taxon>
        <taxon>Candidatus Entotheonellia</taxon>
        <taxon>Candidatus Entotheonellales</taxon>
        <taxon>Candidatus Entotheonellaceae</taxon>
        <taxon>Candidatus Entotheonella</taxon>
    </lineage>
</organism>
<keyword evidence="1" id="KW-0812">Transmembrane</keyword>
<dbReference type="EMBL" id="AZHX01001559">
    <property type="protein sequence ID" value="ETX02152.1"/>
    <property type="molecule type" value="Genomic_DNA"/>
</dbReference>
<dbReference type="PATRIC" id="fig|1429439.4.peg.6096"/>
<feature type="transmembrane region" description="Helical" evidence="1">
    <location>
        <begin position="218"/>
        <end position="237"/>
    </location>
</feature>
<gene>
    <name evidence="2" type="ORF">ETSY2_36115</name>
</gene>
<feature type="transmembrane region" description="Helical" evidence="1">
    <location>
        <begin position="78"/>
        <end position="97"/>
    </location>
</feature>
<feature type="transmembrane region" description="Helical" evidence="1">
    <location>
        <begin position="50"/>
        <end position="71"/>
    </location>
</feature>
<dbReference type="PANTHER" id="PTHR30199:SF0">
    <property type="entry name" value="INNER MEMBRANE PROTEIN YDCO"/>
    <property type="match status" value="1"/>
</dbReference>
<keyword evidence="1" id="KW-0472">Membrane</keyword>
<feature type="transmembrane region" description="Helical" evidence="1">
    <location>
        <begin position="295"/>
        <end position="313"/>
    </location>
</feature>
<feature type="transmembrane region" description="Helical" evidence="1">
    <location>
        <begin position="180"/>
        <end position="198"/>
    </location>
</feature>
<feature type="transmembrane region" description="Helical" evidence="1">
    <location>
        <begin position="370"/>
        <end position="390"/>
    </location>
</feature>
<dbReference type="InterPro" id="IPR004711">
    <property type="entry name" value="Benzoate_Transporter"/>
</dbReference>
<sequence length="402" mass="42267">MNMSRLREMIASISRHHIANGMTAFLYAITGPLAILLTVATVGGLSTTQISSWIFASYGIGGLLSIGASLVFRQPLALVWTIPGALLLPPAFGHLSFSEILGAYWLTGGLIMVLGAMGWVTRLMRCVPLPIVMGMVGGVFVPFGLKLVSAFDNIPWAAGLTIGVFVIVSRTAVLARYLPPVLAAMIPGALVLMWTGQFHVQAPIVFAMASPLLQWPAFSWQAAIELVVPLTITVVAIQNAQGIAILQATGLHPPTGRLTVICGVSTCVFAMFGSVPNCLAGPANAILVSSGQRETAYISGIIFGVLLACFGVWSPATTSIALALPIGFIGLVGGIALVPVLHGVLNTAFSGPFRLGAVVSFLVTLSGIELWHIGAAFWGLIIGFATSWLLEPDEIRALWKTL</sequence>
<feature type="transmembrane region" description="Helical" evidence="1">
    <location>
        <begin position="103"/>
        <end position="120"/>
    </location>
</feature>
<evidence type="ECO:0000313" key="3">
    <source>
        <dbReference type="Proteomes" id="UP000019140"/>
    </source>
</evidence>
<feature type="transmembrane region" description="Helical" evidence="1">
    <location>
        <begin position="127"/>
        <end position="148"/>
    </location>
</feature>
<dbReference type="AlphaFoldDB" id="W4LXN9"/>
<feature type="transmembrane region" description="Helical" evidence="1">
    <location>
        <begin position="258"/>
        <end position="275"/>
    </location>
</feature>
<accession>W4LXN9</accession>
<evidence type="ECO:0000313" key="2">
    <source>
        <dbReference type="EMBL" id="ETX02152.1"/>
    </source>
</evidence>
<dbReference type="HOGENOM" id="CLU_041268_2_1_7"/>
<dbReference type="GO" id="GO:0005886">
    <property type="term" value="C:plasma membrane"/>
    <property type="evidence" value="ECO:0007669"/>
    <property type="project" value="TreeGrafter"/>
</dbReference>
<protein>
    <recommendedName>
        <fullName evidence="4">Benzoate transporter</fullName>
    </recommendedName>
</protein>
<reference evidence="2 3" key="1">
    <citation type="journal article" date="2014" name="Nature">
        <title>An environmental bacterial taxon with a large and distinct metabolic repertoire.</title>
        <authorList>
            <person name="Wilson M.C."/>
            <person name="Mori T."/>
            <person name="Ruckert C."/>
            <person name="Uria A.R."/>
            <person name="Helf M.J."/>
            <person name="Takada K."/>
            <person name="Gernert C."/>
            <person name="Steffens U.A."/>
            <person name="Heycke N."/>
            <person name="Schmitt S."/>
            <person name="Rinke C."/>
            <person name="Helfrich E.J."/>
            <person name="Brachmann A.O."/>
            <person name="Gurgui C."/>
            <person name="Wakimoto T."/>
            <person name="Kracht M."/>
            <person name="Crusemann M."/>
            <person name="Hentschel U."/>
            <person name="Abe I."/>
            <person name="Matsunaga S."/>
            <person name="Kalinowski J."/>
            <person name="Takeyama H."/>
            <person name="Piel J."/>
        </authorList>
    </citation>
    <scope>NUCLEOTIDE SEQUENCE [LARGE SCALE GENOMIC DNA]</scope>
    <source>
        <strain evidence="3">TSY2</strain>
    </source>
</reference>
<comment type="caution">
    <text evidence="2">The sequence shown here is derived from an EMBL/GenBank/DDBJ whole genome shotgun (WGS) entry which is preliminary data.</text>
</comment>
<dbReference type="GO" id="GO:0042925">
    <property type="term" value="F:benzoate transmembrane transporter activity"/>
    <property type="evidence" value="ECO:0007669"/>
    <property type="project" value="InterPro"/>
</dbReference>
<keyword evidence="3" id="KW-1185">Reference proteome</keyword>
<proteinExistence type="predicted"/>
<feature type="transmembrane region" description="Helical" evidence="1">
    <location>
        <begin position="320"/>
        <end position="345"/>
    </location>
</feature>
<evidence type="ECO:0000256" key="1">
    <source>
        <dbReference type="SAM" id="Phobius"/>
    </source>
</evidence>
<dbReference type="Pfam" id="PF03594">
    <property type="entry name" value="BenE"/>
    <property type="match status" value="1"/>
</dbReference>
<keyword evidence="1" id="KW-1133">Transmembrane helix</keyword>
<feature type="transmembrane region" description="Helical" evidence="1">
    <location>
        <begin position="154"/>
        <end position="173"/>
    </location>
</feature>
<evidence type="ECO:0008006" key="4">
    <source>
        <dbReference type="Google" id="ProtNLM"/>
    </source>
</evidence>
<name>W4LXN9_9BACT</name>
<dbReference type="PANTHER" id="PTHR30199">
    <property type="entry name" value="MFS FAMILY TRANSPORTER, PREDICTED SUBSTRATE BENZOATE"/>
    <property type="match status" value="1"/>
</dbReference>